<dbReference type="PANTHER" id="PTHR30185:SF15">
    <property type="entry name" value="CRYPTIC BETA-GLUCOSIDE BGL OPERON ANTITERMINATOR"/>
    <property type="match status" value="1"/>
</dbReference>
<dbReference type="PANTHER" id="PTHR30185">
    <property type="entry name" value="CRYPTIC BETA-GLUCOSIDE BGL OPERON ANTITERMINATOR"/>
    <property type="match status" value="1"/>
</dbReference>
<dbReference type="PROSITE" id="PS51372">
    <property type="entry name" value="PRD_2"/>
    <property type="match status" value="2"/>
</dbReference>
<keyword evidence="1" id="KW-0677">Repeat</keyword>
<dbReference type="EMBL" id="PTJA01000007">
    <property type="protein sequence ID" value="PPK80238.1"/>
    <property type="molecule type" value="Genomic_DNA"/>
</dbReference>
<evidence type="ECO:0000259" key="2">
    <source>
        <dbReference type="PROSITE" id="PS51372"/>
    </source>
</evidence>
<dbReference type="GO" id="GO:0003723">
    <property type="term" value="F:RNA binding"/>
    <property type="evidence" value="ECO:0007669"/>
    <property type="project" value="InterPro"/>
</dbReference>
<accession>A0A2S6HRH6</accession>
<name>A0A2S6HRH6_9FIRM</name>
<evidence type="ECO:0000256" key="1">
    <source>
        <dbReference type="ARBA" id="ARBA00022737"/>
    </source>
</evidence>
<comment type="caution">
    <text evidence="3">The sequence shown here is derived from an EMBL/GenBank/DDBJ whole genome shotgun (WGS) entry which is preliminary data.</text>
</comment>
<dbReference type="SUPFAM" id="SSF63520">
    <property type="entry name" value="PTS-regulatory domain, PRD"/>
    <property type="match status" value="2"/>
</dbReference>
<dbReference type="Pfam" id="PF03123">
    <property type="entry name" value="CAT_RBD"/>
    <property type="match status" value="1"/>
</dbReference>
<evidence type="ECO:0000313" key="3">
    <source>
        <dbReference type="EMBL" id="PPK80238.1"/>
    </source>
</evidence>
<gene>
    <name evidence="3" type="ORF">BXY41_107167</name>
</gene>
<dbReference type="InterPro" id="IPR036650">
    <property type="entry name" value="CAT_RNA-bd_dom_sf"/>
</dbReference>
<dbReference type="InterPro" id="IPR036634">
    <property type="entry name" value="PRD_sf"/>
</dbReference>
<dbReference type="SUPFAM" id="SSF50151">
    <property type="entry name" value="SacY-like RNA-binding domain"/>
    <property type="match status" value="1"/>
</dbReference>
<dbReference type="InterPro" id="IPR050661">
    <property type="entry name" value="BglG_antiterminators"/>
</dbReference>
<organism evidence="3 4">
    <name type="scientific">Lacrimispora xylanisolvens</name>
    <dbReference type="NCBI Taxonomy" id="384636"/>
    <lineage>
        <taxon>Bacteria</taxon>
        <taxon>Bacillati</taxon>
        <taxon>Bacillota</taxon>
        <taxon>Clostridia</taxon>
        <taxon>Lachnospirales</taxon>
        <taxon>Lachnospiraceae</taxon>
        <taxon>Lacrimispora</taxon>
    </lineage>
</organism>
<keyword evidence="4" id="KW-1185">Reference proteome</keyword>
<dbReference type="RefSeq" id="WP_104437559.1">
    <property type="nucleotide sequence ID" value="NZ_PTJA01000007.1"/>
</dbReference>
<dbReference type="OrthoDB" id="9813552at2"/>
<dbReference type="Pfam" id="PF00874">
    <property type="entry name" value="PRD"/>
    <property type="match status" value="2"/>
</dbReference>
<protein>
    <submittedName>
        <fullName evidence="3">BglG family transcriptional antiterminator</fullName>
    </submittedName>
</protein>
<dbReference type="SMART" id="SM01061">
    <property type="entry name" value="CAT_RBD"/>
    <property type="match status" value="1"/>
</dbReference>
<dbReference type="Proteomes" id="UP000237749">
    <property type="component" value="Unassembled WGS sequence"/>
</dbReference>
<feature type="domain" description="PRD" evidence="2">
    <location>
        <begin position="171"/>
        <end position="275"/>
    </location>
</feature>
<sequence length="275" mass="31475">MNIDKIINNNIVTAIEPDGKEVVIMGRGIGFGTKAGRPIAENKIEKTFRLDSQNSLDQFKELLVKLPLEHLKASTEIIAYAKSVLNRTLNQNIYITLTDHINFAIRRFKENMVFSNPILSEIKTFYKEEYLVGEYAVALIERSVGVRLPVDEAGFIAMHIVNAELNTAMNKTMDMTKLIQNGVKIVKEFFSMEPDEGSLNYQRFITHLRFLAQRILTGELLNSGNTEFSNIIAGMYPEEYACSLKIKEFIFESYHHDVTEEETAYLAVHIKRMRL</sequence>
<dbReference type="InterPro" id="IPR011608">
    <property type="entry name" value="PRD"/>
</dbReference>
<proteinExistence type="predicted"/>
<dbReference type="NCBIfam" id="NF046042">
    <property type="entry name" value="LicT"/>
    <property type="match status" value="1"/>
</dbReference>
<feature type="domain" description="PRD" evidence="2">
    <location>
        <begin position="65"/>
        <end position="170"/>
    </location>
</feature>
<dbReference type="Gene3D" id="2.30.24.10">
    <property type="entry name" value="CAT RNA-binding domain"/>
    <property type="match status" value="1"/>
</dbReference>
<dbReference type="GO" id="GO:0006355">
    <property type="term" value="P:regulation of DNA-templated transcription"/>
    <property type="evidence" value="ECO:0007669"/>
    <property type="project" value="InterPro"/>
</dbReference>
<reference evidence="3 4" key="1">
    <citation type="submission" date="2018-02" db="EMBL/GenBank/DDBJ databases">
        <title>Genomic Encyclopedia of Archaeal and Bacterial Type Strains, Phase II (KMG-II): from individual species to whole genera.</title>
        <authorList>
            <person name="Goeker M."/>
        </authorList>
    </citation>
    <scope>NUCLEOTIDE SEQUENCE [LARGE SCALE GENOMIC DNA]</scope>
    <source>
        <strain evidence="3 4">DSM 3808</strain>
    </source>
</reference>
<evidence type="ECO:0000313" key="4">
    <source>
        <dbReference type="Proteomes" id="UP000237749"/>
    </source>
</evidence>
<dbReference type="Gene3D" id="1.10.1790.10">
    <property type="entry name" value="PRD domain"/>
    <property type="match status" value="2"/>
</dbReference>
<dbReference type="InterPro" id="IPR004341">
    <property type="entry name" value="CAT_RNA-bd_dom"/>
</dbReference>
<dbReference type="AlphaFoldDB" id="A0A2S6HRH6"/>